<dbReference type="PANTHER" id="PTHR43156:SF2">
    <property type="entry name" value="STAGE II SPORULATION PROTEIN E"/>
    <property type="match status" value="1"/>
</dbReference>
<dbReference type="InterPro" id="IPR036457">
    <property type="entry name" value="PPM-type-like_dom_sf"/>
</dbReference>
<dbReference type="InterPro" id="IPR052016">
    <property type="entry name" value="Bact_Sigma-Reg"/>
</dbReference>
<feature type="transmembrane region" description="Helical" evidence="2">
    <location>
        <begin position="84"/>
        <end position="102"/>
    </location>
</feature>
<reference evidence="5" key="1">
    <citation type="journal article" date="2019" name="Int. J. Syst. Evol. Microbiol.">
        <title>The Global Catalogue of Microorganisms (GCM) 10K type strain sequencing project: providing services to taxonomists for standard genome sequencing and annotation.</title>
        <authorList>
            <consortium name="The Broad Institute Genomics Platform"/>
            <consortium name="The Broad Institute Genome Sequencing Center for Infectious Disease"/>
            <person name="Wu L."/>
            <person name="Ma J."/>
        </authorList>
    </citation>
    <scope>NUCLEOTIDE SEQUENCE [LARGE SCALE GENOMIC DNA]</scope>
    <source>
        <strain evidence="5">JCM 11813</strain>
    </source>
</reference>
<feature type="domain" description="PPM-type phosphatase" evidence="3">
    <location>
        <begin position="135"/>
        <end position="345"/>
    </location>
</feature>
<feature type="transmembrane region" description="Helical" evidence="2">
    <location>
        <begin position="56"/>
        <end position="72"/>
    </location>
</feature>
<keyword evidence="2" id="KW-1133">Transmembrane helix</keyword>
<sequence length="366" mass="39018">MHFTRPSPAATFALLATAWIVTVAVADMMLPQNIALAGLLAFAPLIAAAGVGVRGAAVFAFVAIVLGVWSGYWNDAWSEPQQYVRLLTVVMVSLAGVVIARLRTDREQRFARMSAIAEVAQRAILPKLPAESGVMAIASRYLSAYEDTLVGGDLYDFTVHEDSTRLIIGDVRGKGLTAIEHAARVIRAFRQFATVDVDLADAAGDVSAYVAQFFGDEDFATALLVESREPGRLTVVRCGHPAPILVTRDGTVTPLDTPTGLPLGLGAGYVAAEVAWQPGDRILLYTDGLSEARARSGDFVPLAAVAQRVQDGPLEAAIDRLLDDVRRQVPGGRLDDDLAVVLLEHSVVPATPARPRLDFALPTVDA</sequence>
<dbReference type="RefSeq" id="WP_343906425.1">
    <property type="nucleotide sequence ID" value="NZ_BAAAJE010000002.1"/>
</dbReference>
<gene>
    <name evidence="4" type="ORF">GCM10009606_11360</name>
</gene>
<evidence type="ECO:0000259" key="3">
    <source>
        <dbReference type="SMART" id="SM00331"/>
    </source>
</evidence>
<keyword evidence="5" id="KW-1185">Reference proteome</keyword>
<feature type="transmembrane region" description="Helical" evidence="2">
    <location>
        <begin position="34"/>
        <end position="51"/>
    </location>
</feature>
<comment type="caution">
    <text evidence="4">The sequence shown here is derived from an EMBL/GenBank/DDBJ whole genome shotgun (WGS) entry which is preliminary data.</text>
</comment>
<organism evidence="4 5">
    <name type="scientific">Nocardioides aquiterrae</name>
    <dbReference type="NCBI Taxonomy" id="203799"/>
    <lineage>
        <taxon>Bacteria</taxon>
        <taxon>Bacillati</taxon>
        <taxon>Actinomycetota</taxon>
        <taxon>Actinomycetes</taxon>
        <taxon>Propionibacteriales</taxon>
        <taxon>Nocardioidaceae</taxon>
        <taxon>Nocardioides</taxon>
    </lineage>
</organism>
<dbReference type="Pfam" id="PF07228">
    <property type="entry name" value="SpoIIE"/>
    <property type="match status" value="1"/>
</dbReference>
<keyword evidence="2" id="KW-0812">Transmembrane</keyword>
<keyword evidence="1" id="KW-0378">Hydrolase</keyword>
<keyword evidence="2" id="KW-0472">Membrane</keyword>
<dbReference type="InterPro" id="IPR001932">
    <property type="entry name" value="PPM-type_phosphatase-like_dom"/>
</dbReference>
<dbReference type="Proteomes" id="UP001499979">
    <property type="component" value="Unassembled WGS sequence"/>
</dbReference>
<dbReference type="SMART" id="SM00331">
    <property type="entry name" value="PP2C_SIG"/>
    <property type="match status" value="1"/>
</dbReference>
<dbReference type="Gene3D" id="3.60.40.10">
    <property type="entry name" value="PPM-type phosphatase domain"/>
    <property type="match status" value="1"/>
</dbReference>
<dbReference type="SUPFAM" id="SSF81606">
    <property type="entry name" value="PP2C-like"/>
    <property type="match status" value="1"/>
</dbReference>
<proteinExistence type="predicted"/>
<evidence type="ECO:0000256" key="1">
    <source>
        <dbReference type="ARBA" id="ARBA00022801"/>
    </source>
</evidence>
<accession>A0ABP4EX02</accession>
<evidence type="ECO:0000313" key="5">
    <source>
        <dbReference type="Proteomes" id="UP001499979"/>
    </source>
</evidence>
<evidence type="ECO:0000256" key="2">
    <source>
        <dbReference type="SAM" id="Phobius"/>
    </source>
</evidence>
<name>A0ABP4EX02_9ACTN</name>
<evidence type="ECO:0000313" key="4">
    <source>
        <dbReference type="EMBL" id="GAA1132891.1"/>
    </source>
</evidence>
<dbReference type="PANTHER" id="PTHR43156">
    <property type="entry name" value="STAGE II SPORULATION PROTEIN E-RELATED"/>
    <property type="match status" value="1"/>
</dbReference>
<dbReference type="EMBL" id="BAAAJE010000002">
    <property type="protein sequence ID" value="GAA1132891.1"/>
    <property type="molecule type" value="Genomic_DNA"/>
</dbReference>
<protein>
    <submittedName>
        <fullName evidence="4">PP2C family protein-serine/threonine phosphatase</fullName>
    </submittedName>
</protein>